<dbReference type="InterPro" id="IPR004358">
    <property type="entry name" value="Sig_transdc_His_kin-like_C"/>
</dbReference>
<dbReference type="Gene3D" id="3.30.565.10">
    <property type="entry name" value="Histidine kinase-like ATPase, C-terminal domain"/>
    <property type="match status" value="1"/>
</dbReference>
<keyword evidence="5 15" id="KW-0597">Phosphoprotein</keyword>
<dbReference type="GO" id="GO:0005886">
    <property type="term" value="C:plasma membrane"/>
    <property type="evidence" value="ECO:0007669"/>
    <property type="project" value="UniProtKB-SubCell"/>
</dbReference>
<feature type="domain" description="Histidine kinase" evidence="17">
    <location>
        <begin position="110"/>
        <end position="331"/>
    </location>
</feature>
<keyword evidence="11" id="KW-1133">Transmembrane helix</keyword>
<dbReference type="SUPFAM" id="SSF47226">
    <property type="entry name" value="Histidine-containing phosphotransfer domain, HPT domain"/>
    <property type="match status" value="1"/>
</dbReference>
<dbReference type="PROSITE" id="PS50109">
    <property type="entry name" value="HIS_KIN"/>
    <property type="match status" value="1"/>
</dbReference>
<evidence type="ECO:0000256" key="5">
    <source>
        <dbReference type="ARBA" id="ARBA00022553"/>
    </source>
</evidence>
<keyword evidence="4" id="KW-1003">Cell membrane</keyword>
<evidence type="ECO:0000256" key="9">
    <source>
        <dbReference type="ARBA" id="ARBA00022777"/>
    </source>
</evidence>
<dbReference type="Pfam" id="PF00072">
    <property type="entry name" value="Response_reg"/>
    <property type="match status" value="2"/>
</dbReference>
<name>A0A2S7XQC6_9GAMM</name>
<dbReference type="SMART" id="SM00448">
    <property type="entry name" value="REC"/>
    <property type="match status" value="2"/>
</dbReference>
<dbReference type="InterPro" id="IPR036641">
    <property type="entry name" value="HPT_dom_sf"/>
</dbReference>
<dbReference type="InterPro" id="IPR011006">
    <property type="entry name" value="CheY-like_superfamily"/>
</dbReference>
<dbReference type="SUPFAM" id="SSF52172">
    <property type="entry name" value="CheY-like"/>
    <property type="match status" value="2"/>
</dbReference>
<evidence type="ECO:0000256" key="3">
    <source>
        <dbReference type="ARBA" id="ARBA00012438"/>
    </source>
</evidence>
<dbReference type="InterPro" id="IPR036097">
    <property type="entry name" value="HisK_dim/P_sf"/>
</dbReference>
<evidence type="ECO:0000256" key="4">
    <source>
        <dbReference type="ARBA" id="ARBA00022475"/>
    </source>
</evidence>
<comment type="caution">
    <text evidence="20">The sequence shown here is derived from an EMBL/GenBank/DDBJ whole genome shotgun (WGS) entry which is preliminary data.</text>
</comment>
<feature type="modified residue" description="4-aspartylphosphate" evidence="15">
    <location>
        <position position="404"/>
    </location>
</feature>
<keyword evidence="10" id="KW-0067">ATP-binding</keyword>
<dbReference type="CDD" id="cd00156">
    <property type="entry name" value="REC"/>
    <property type="match status" value="1"/>
</dbReference>
<dbReference type="InterPro" id="IPR008207">
    <property type="entry name" value="Sig_transdc_His_kin_Hpt_dom"/>
</dbReference>
<dbReference type="Gene3D" id="1.10.287.130">
    <property type="match status" value="1"/>
</dbReference>
<dbReference type="SMART" id="SM00387">
    <property type="entry name" value="HATPase_c"/>
    <property type="match status" value="1"/>
</dbReference>
<dbReference type="CDD" id="cd00082">
    <property type="entry name" value="HisKA"/>
    <property type="match status" value="1"/>
</dbReference>
<proteinExistence type="predicted"/>
<feature type="coiled-coil region" evidence="16">
    <location>
        <begin position="30"/>
        <end position="96"/>
    </location>
</feature>
<evidence type="ECO:0000256" key="13">
    <source>
        <dbReference type="ARBA" id="ARBA00023136"/>
    </source>
</evidence>
<evidence type="ECO:0000313" key="20">
    <source>
        <dbReference type="EMBL" id="PQJ95954.1"/>
    </source>
</evidence>
<comment type="catalytic activity">
    <reaction evidence="1">
        <text>ATP + protein L-histidine = ADP + protein N-phospho-L-histidine.</text>
        <dbReference type="EC" id="2.7.13.3"/>
    </reaction>
</comment>
<dbReference type="Gene3D" id="3.40.50.2300">
    <property type="match status" value="2"/>
</dbReference>
<feature type="modified residue" description="4-aspartylphosphate" evidence="15">
    <location>
        <position position="559"/>
    </location>
</feature>
<keyword evidence="16" id="KW-0175">Coiled coil</keyword>
<evidence type="ECO:0000259" key="19">
    <source>
        <dbReference type="PROSITE" id="PS50894"/>
    </source>
</evidence>
<dbReference type="SMART" id="SM00388">
    <property type="entry name" value="HisKA"/>
    <property type="match status" value="1"/>
</dbReference>
<evidence type="ECO:0000256" key="15">
    <source>
        <dbReference type="PROSITE-ProRule" id="PRU00169"/>
    </source>
</evidence>
<keyword evidence="8" id="KW-0547">Nucleotide-binding</keyword>
<dbReference type="Proteomes" id="UP000239936">
    <property type="component" value="Unassembled WGS sequence"/>
</dbReference>
<evidence type="ECO:0000256" key="8">
    <source>
        <dbReference type="ARBA" id="ARBA00022741"/>
    </source>
</evidence>
<sequence length="773" mass="86307">MADFLTPNDVKNVIYYLREFDEMKNILHYQLALEQRNADLLQRLHACEAELAQRSCQDTPHLTDRNGARTQAEQQLQQYALQMERKNYELDQALARAEASTQAKSRFLANMSHEIRTPLNGVIGMTRLLLETGLTEEQYRFAEIIRSSGESLLALINDILDFSKIEAGKLELDVLHFDLRGILEDVAEMLAFHALEKNLELTYQIDRDVPNALCGDPRYLRQILVNLASNAIKFTDQGEVAIHVQTAHHDVEPVLLRFEVHDNGVGISDEQKRSLFIAFNQLDNSTTRRAGGTGLGLVVSKQLVELMGGTIGVESEVGNGSTFWFTAQFQRSDEVHPSHPLKDANFAGVKALVVDDHATNRHLITTLLHAWGFCITEANNASSALRQLYRAARNGNPFQVALIDLKLPGVDGLHLGQHIRQKPQLQHTRLILLASLVQRDHAFHAEKAGFDGYLTKPLRQHLLHDCLALVMERNNSSSTATPSTIVIGHTLVDATRQVFNANVANAVRILLVEDNRTNQIVAREMLEKLGYVGMVKIANNGVEALELLAQQSYDLVLMDGQMPEMDGFEAARHIREGKAGNFNREVPIIAMTALAMKGDRQRCLEAGMDGYLSKPVQPLELARVVAAQLARSQTAEKSLRQPIDRPFDGEAISSATMSIPETLAVFHESDILYRMGERRIAQLVIQQFLLDAPIRINELRDSLNAGDLAKARFKAHSLKGLAGNISALRLREVAAQLEMIAENADAVAQLFQLTEKLDQEFNQLHSVLQDWLA</sequence>
<organism evidence="20 21">
    <name type="scientific">Chromatium okenii</name>
    <dbReference type="NCBI Taxonomy" id="61644"/>
    <lineage>
        <taxon>Bacteria</taxon>
        <taxon>Pseudomonadati</taxon>
        <taxon>Pseudomonadota</taxon>
        <taxon>Gammaproteobacteria</taxon>
        <taxon>Chromatiales</taxon>
        <taxon>Chromatiaceae</taxon>
        <taxon>Chromatium</taxon>
    </lineage>
</organism>
<keyword evidence="21" id="KW-1185">Reference proteome</keyword>
<dbReference type="EC" id="2.7.13.3" evidence="3"/>
<dbReference type="PRINTS" id="PR00344">
    <property type="entry name" value="BCTRLSENSOR"/>
</dbReference>
<comment type="subcellular location">
    <subcellularLocation>
        <location evidence="2">Cell membrane</location>
        <topology evidence="2">Multi-pass membrane protein</topology>
    </subcellularLocation>
</comment>
<evidence type="ECO:0000313" key="21">
    <source>
        <dbReference type="Proteomes" id="UP000239936"/>
    </source>
</evidence>
<keyword evidence="9 20" id="KW-0418">Kinase</keyword>
<keyword evidence="12" id="KW-0902">Two-component regulatory system</keyword>
<dbReference type="OrthoDB" id="9810730at2"/>
<keyword evidence="7" id="KW-0812">Transmembrane</keyword>
<dbReference type="AlphaFoldDB" id="A0A2S7XQC6"/>
<dbReference type="SUPFAM" id="SSF47384">
    <property type="entry name" value="Homodimeric domain of signal transducing histidine kinase"/>
    <property type="match status" value="1"/>
</dbReference>
<feature type="modified residue" description="Phosphohistidine" evidence="14">
    <location>
        <position position="716"/>
    </location>
</feature>
<feature type="domain" description="Response regulatory" evidence="18">
    <location>
        <begin position="350"/>
        <end position="471"/>
    </location>
</feature>
<dbReference type="SUPFAM" id="SSF55874">
    <property type="entry name" value="ATPase domain of HSP90 chaperone/DNA topoisomerase II/histidine kinase"/>
    <property type="match status" value="1"/>
</dbReference>
<dbReference type="Gene3D" id="1.20.120.160">
    <property type="entry name" value="HPT domain"/>
    <property type="match status" value="1"/>
</dbReference>
<evidence type="ECO:0000256" key="16">
    <source>
        <dbReference type="SAM" id="Coils"/>
    </source>
</evidence>
<evidence type="ECO:0000256" key="2">
    <source>
        <dbReference type="ARBA" id="ARBA00004651"/>
    </source>
</evidence>
<dbReference type="Pfam" id="PF02518">
    <property type="entry name" value="HATPase_c"/>
    <property type="match status" value="1"/>
</dbReference>
<evidence type="ECO:0000259" key="18">
    <source>
        <dbReference type="PROSITE" id="PS50110"/>
    </source>
</evidence>
<dbReference type="InterPro" id="IPR036890">
    <property type="entry name" value="HATPase_C_sf"/>
</dbReference>
<dbReference type="PROSITE" id="PS50894">
    <property type="entry name" value="HPT"/>
    <property type="match status" value="1"/>
</dbReference>
<dbReference type="InterPro" id="IPR005467">
    <property type="entry name" value="His_kinase_dom"/>
</dbReference>
<evidence type="ECO:0000256" key="7">
    <source>
        <dbReference type="ARBA" id="ARBA00022692"/>
    </source>
</evidence>
<dbReference type="FunFam" id="1.10.287.130:FF:000003">
    <property type="entry name" value="Histidine kinase"/>
    <property type="match status" value="1"/>
</dbReference>
<dbReference type="InterPro" id="IPR003661">
    <property type="entry name" value="HisK_dim/P_dom"/>
</dbReference>
<keyword evidence="6" id="KW-0808">Transferase</keyword>
<evidence type="ECO:0000256" key="11">
    <source>
        <dbReference type="ARBA" id="ARBA00022989"/>
    </source>
</evidence>
<evidence type="ECO:0000256" key="1">
    <source>
        <dbReference type="ARBA" id="ARBA00000085"/>
    </source>
</evidence>
<dbReference type="EMBL" id="PPGH01000035">
    <property type="protein sequence ID" value="PQJ95954.1"/>
    <property type="molecule type" value="Genomic_DNA"/>
</dbReference>
<accession>A0A2S7XQC6</accession>
<dbReference type="InterPro" id="IPR003594">
    <property type="entry name" value="HATPase_dom"/>
</dbReference>
<feature type="domain" description="HPt" evidence="19">
    <location>
        <begin position="677"/>
        <end position="771"/>
    </location>
</feature>
<evidence type="ECO:0000256" key="14">
    <source>
        <dbReference type="PROSITE-ProRule" id="PRU00110"/>
    </source>
</evidence>
<reference evidence="20 21" key="1">
    <citation type="submission" date="2018-01" db="EMBL/GenBank/DDBJ databases">
        <title>The complete genome sequence of Chromatium okenii LaCa, a purple sulfur bacterium with a turbulent life.</title>
        <authorList>
            <person name="Luedin S.M."/>
            <person name="Liechti N."/>
            <person name="Storelli N."/>
            <person name="Danza F."/>
            <person name="Wittwer M."/>
            <person name="Pothier J.F."/>
            <person name="Tonolla M.A."/>
        </authorList>
    </citation>
    <scope>NUCLEOTIDE SEQUENCE [LARGE SCALE GENOMIC DNA]</scope>
    <source>
        <strain evidence="20 21">LaCa</strain>
    </source>
</reference>
<evidence type="ECO:0000256" key="12">
    <source>
        <dbReference type="ARBA" id="ARBA00023012"/>
    </source>
</evidence>
<dbReference type="FunFam" id="3.30.565.10:FF:000010">
    <property type="entry name" value="Sensor histidine kinase RcsC"/>
    <property type="match status" value="1"/>
</dbReference>
<dbReference type="GO" id="GO:0000155">
    <property type="term" value="F:phosphorelay sensor kinase activity"/>
    <property type="evidence" value="ECO:0007669"/>
    <property type="project" value="InterPro"/>
</dbReference>
<gene>
    <name evidence="20" type="ORF">CXB77_08800</name>
</gene>
<dbReference type="CDD" id="cd17546">
    <property type="entry name" value="REC_hyHK_CKI1_RcsC-like"/>
    <property type="match status" value="1"/>
</dbReference>
<dbReference type="PANTHER" id="PTHR45339:SF1">
    <property type="entry name" value="HYBRID SIGNAL TRANSDUCTION HISTIDINE KINASE J"/>
    <property type="match status" value="1"/>
</dbReference>
<dbReference type="Pfam" id="PF00512">
    <property type="entry name" value="HisKA"/>
    <property type="match status" value="1"/>
</dbReference>
<evidence type="ECO:0000259" key="17">
    <source>
        <dbReference type="PROSITE" id="PS50109"/>
    </source>
</evidence>
<feature type="domain" description="Response regulatory" evidence="18">
    <location>
        <begin position="508"/>
        <end position="629"/>
    </location>
</feature>
<evidence type="ECO:0000256" key="10">
    <source>
        <dbReference type="ARBA" id="ARBA00022840"/>
    </source>
</evidence>
<dbReference type="InterPro" id="IPR001789">
    <property type="entry name" value="Sig_transdc_resp-reg_receiver"/>
</dbReference>
<keyword evidence="13" id="KW-0472">Membrane</keyword>
<dbReference type="Pfam" id="PF01627">
    <property type="entry name" value="Hpt"/>
    <property type="match status" value="1"/>
</dbReference>
<evidence type="ECO:0000256" key="6">
    <source>
        <dbReference type="ARBA" id="ARBA00022679"/>
    </source>
</evidence>
<protein>
    <recommendedName>
        <fullName evidence="3">histidine kinase</fullName>
        <ecNumber evidence="3">2.7.13.3</ecNumber>
    </recommendedName>
</protein>
<dbReference type="PROSITE" id="PS50110">
    <property type="entry name" value="RESPONSE_REGULATORY"/>
    <property type="match status" value="2"/>
</dbReference>
<dbReference type="GO" id="GO:0005524">
    <property type="term" value="F:ATP binding"/>
    <property type="evidence" value="ECO:0007669"/>
    <property type="project" value="UniProtKB-KW"/>
</dbReference>
<dbReference type="CDD" id="cd16922">
    <property type="entry name" value="HATPase_EvgS-ArcB-TorS-like"/>
    <property type="match status" value="1"/>
</dbReference>
<dbReference type="PANTHER" id="PTHR45339">
    <property type="entry name" value="HYBRID SIGNAL TRANSDUCTION HISTIDINE KINASE J"/>
    <property type="match status" value="1"/>
</dbReference>